<name>A0A7W6RAA8_9PROT</name>
<dbReference type="Pfam" id="PF05521">
    <property type="entry name" value="Phage_HCP"/>
    <property type="match status" value="1"/>
</dbReference>
<dbReference type="AlphaFoldDB" id="A0A7W6RAA8"/>
<accession>A0A7W6RAA8</accession>
<dbReference type="InterPro" id="IPR038666">
    <property type="entry name" value="SSP1_head-tail_sf"/>
</dbReference>
<evidence type="ECO:0000313" key="2">
    <source>
        <dbReference type="Proteomes" id="UP000554286"/>
    </source>
</evidence>
<dbReference type="RefSeq" id="WP_184042436.1">
    <property type="nucleotide sequence ID" value="NZ_JACIGK010000002.1"/>
</dbReference>
<dbReference type="EMBL" id="JACIGK010000002">
    <property type="protein sequence ID" value="MBB4264804.1"/>
    <property type="molecule type" value="Genomic_DNA"/>
</dbReference>
<comment type="caution">
    <text evidence="1">The sequence shown here is derived from an EMBL/GenBank/DDBJ whole genome shotgun (WGS) entry which is preliminary data.</text>
</comment>
<sequence length="103" mass="11750">MDPGRLDRRVTIKREIWTPRPDGGFDTVMVVVVTVWAHVHQTSGGEFVKADMVTAERRAVFTMHHRSDLTTADVLEWDGVAWNVRALRELGRREAIEIHATSE</sequence>
<reference evidence="1 2" key="1">
    <citation type="submission" date="2020-08" db="EMBL/GenBank/DDBJ databases">
        <title>Genome sequencing of Purple Non-Sulfur Bacteria from various extreme environments.</title>
        <authorList>
            <person name="Mayer M."/>
        </authorList>
    </citation>
    <scope>NUCLEOTIDE SEQUENCE [LARGE SCALE GENOMIC DNA]</scope>
    <source>
        <strain evidence="1 2">JA131</strain>
    </source>
</reference>
<proteinExistence type="predicted"/>
<dbReference type="InterPro" id="IPR008767">
    <property type="entry name" value="Phage_SPP1_head-tail_adaptor"/>
</dbReference>
<dbReference type="Gene3D" id="2.40.10.270">
    <property type="entry name" value="Bacteriophage SPP1 head-tail adaptor protein"/>
    <property type="match status" value="1"/>
</dbReference>
<organism evidence="1 2">
    <name type="scientific">Roseospira visakhapatnamensis</name>
    <dbReference type="NCBI Taxonomy" id="390880"/>
    <lineage>
        <taxon>Bacteria</taxon>
        <taxon>Pseudomonadati</taxon>
        <taxon>Pseudomonadota</taxon>
        <taxon>Alphaproteobacteria</taxon>
        <taxon>Rhodospirillales</taxon>
        <taxon>Rhodospirillaceae</taxon>
        <taxon>Roseospira</taxon>
    </lineage>
</organism>
<keyword evidence="2" id="KW-1185">Reference proteome</keyword>
<protein>
    <submittedName>
        <fullName evidence="1">SPP1 family predicted phage head-tail adaptor</fullName>
    </submittedName>
</protein>
<dbReference type="NCBIfam" id="TIGR01563">
    <property type="entry name" value="gp16_SPP1"/>
    <property type="match status" value="1"/>
</dbReference>
<evidence type="ECO:0000313" key="1">
    <source>
        <dbReference type="EMBL" id="MBB4264804.1"/>
    </source>
</evidence>
<dbReference type="Proteomes" id="UP000554286">
    <property type="component" value="Unassembled WGS sequence"/>
</dbReference>
<gene>
    <name evidence="1" type="ORF">GGD89_000411</name>
</gene>